<name>A7VYE6_9FIRM</name>
<reference evidence="1 2" key="2">
    <citation type="submission" date="2007-08" db="EMBL/GenBank/DDBJ databases">
        <authorList>
            <person name="Fulton L."/>
            <person name="Clifton S."/>
            <person name="Fulton B."/>
            <person name="Xu J."/>
            <person name="Minx P."/>
            <person name="Pepin K.H."/>
            <person name="Johnson M."/>
            <person name="Thiruvilangam P."/>
            <person name="Bhonagiri V."/>
            <person name="Nash W.E."/>
            <person name="Wang C."/>
            <person name="Mardis E.R."/>
            <person name="Wilson R.K."/>
        </authorList>
    </citation>
    <scope>NUCLEOTIDE SEQUENCE [LARGE SCALE GENOMIC DNA]</scope>
    <source>
        <strain evidence="1 2">DSM 753</strain>
    </source>
</reference>
<evidence type="ECO:0000313" key="1">
    <source>
        <dbReference type="EMBL" id="EDO59574.1"/>
    </source>
</evidence>
<gene>
    <name evidence="1" type="ORF">CLOLEP_03624</name>
</gene>
<evidence type="ECO:0000313" key="2">
    <source>
        <dbReference type="Proteomes" id="UP000003490"/>
    </source>
</evidence>
<dbReference type="EMBL" id="ABCB02000021">
    <property type="protein sequence ID" value="EDO59574.1"/>
    <property type="molecule type" value="Genomic_DNA"/>
</dbReference>
<comment type="caution">
    <text evidence="1">The sequence shown here is derived from an EMBL/GenBank/DDBJ whole genome shotgun (WGS) entry which is preliminary data.</text>
</comment>
<dbReference type="Proteomes" id="UP000003490">
    <property type="component" value="Unassembled WGS sequence"/>
</dbReference>
<protein>
    <submittedName>
        <fullName evidence="1">Uncharacterized protein</fullName>
    </submittedName>
</protein>
<accession>A7VYE6</accession>
<reference evidence="1 2" key="1">
    <citation type="submission" date="2007-08" db="EMBL/GenBank/DDBJ databases">
        <title>Draft genome sequence of Clostridium leptum (DSM 753).</title>
        <authorList>
            <person name="Sudarsanam P."/>
            <person name="Ley R."/>
            <person name="Guruge J."/>
            <person name="Turnbaugh P.J."/>
            <person name="Mahowald M."/>
            <person name="Liep D."/>
            <person name="Gordon J."/>
        </authorList>
    </citation>
    <scope>NUCLEOTIDE SEQUENCE [LARGE SCALE GENOMIC DNA]</scope>
    <source>
        <strain evidence="1 2">DSM 753</strain>
    </source>
</reference>
<dbReference type="AlphaFoldDB" id="A7VYE6"/>
<dbReference type="HOGENOM" id="CLU_2536691_0_0_9"/>
<sequence length="83" mass="9574">MEPASLGGGFHQLFRGEMIFPLKRLVGKRCRRLQPFAIFTSRGLERALLCWKGKAIRKSLGLTPDLFHKKCSLFSLRKRKENV</sequence>
<proteinExistence type="predicted"/>
<organism evidence="1 2">
    <name type="scientific">[Clostridium] leptum DSM 753</name>
    <dbReference type="NCBI Taxonomy" id="428125"/>
    <lineage>
        <taxon>Bacteria</taxon>
        <taxon>Bacillati</taxon>
        <taxon>Bacillota</taxon>
        <taxon>Clostridia</taxon>
        <taxon>Eubacteriales</taxon>
        <taxon>Oscillospiraceae</taxon>
        <taxon>Oscillospiraceae incertae sedis</taxon>
    </lineage>
</organism>